<accession>A0AAW9HZ71</accession>
<evidence type="ECO:0000313" key="2">
    <source>
        <dbReference type="Proteomes" id="UP001288778"/>
    </source>
</evidence>
<sequence length="46" mass="5120">MGYTPYPNANGEEENPCIAVSNDMYNWKEPKNLANPIANNEETGCD</sequence>
<protein>
    <submittedName>
        <fullName evidence="1">Uncharacterized protein</fullName>
    </submittedName>
</protein>
<reference evidence="1" key="1">
    <citation type="submission" date="2019-11" db="EMBL/GenBank/DDBJ databases">
        <title>Characterization of Clostridium perfringens isolates from swine manure treated agricultural soils.</title>
        <authorList>
            <person name="Wushke S.T."/>
        </authorList>
    </citation>
    <scope>NUCLEOTIDE SEQUENCE</scope>
    <source>
        <strain evidence="1">X94</strain>
    </source>
</reference>
<evidence type="ECO:0000313" key="1">
    <source>
        <dbReference type="EMBL" id="MDZ4910643.1"/>
    </source>
</evidence>
<gene>
    <name evidence="1" type="ORF">GNF68_16800</name>
</gene>
<comment type="caution">
    <text evidence="1">The sequence shown here is derived from an EMBL/GenBank/DDBJ whole genome shotgun (WGS) entry which is preliminary data.</text>
</comment>
<feature type="non-terminal residue" evidence="1">
    <location>
        <position position="46"/>
    </location>
</feature>
<organism evidence="1 2">
    <name type="scientific">Clostridium perfringens</name>
    <dbReference type="NCBI Taxonomy" id="1502"/>
    <lineage>
        <taxon>Bacteria</taxon>
        <taxon>Bacillati</taxon>
        <taxon>Bacillota</taxon>
        <taxon>Clostridia</taxon>
        <taxon>Eubacteriales</taxon>
        <taxon>Clostridiaceae</taxon>
        <taxon>Clostridium</taxon>
    </lineage>
</organism>
<dbReference type="AlphaFoldDB" id="A0AAW9HZ71"/>
<name>A0AAW9HZ71_CLOPF</name>
<proteinExistence type="predicted"/>
<dbReference type="EMBL" id="WNUI01000552">
    <property type="protein sequence ID" value="MDZ4910643.1"/>
    <property type="molecule type" value="Genomic_DNA"/>
</dbReference>
<dbReference type="Proteomes" id="UP001288778">
    <property type="component" value="Unassembled WGS sequence"/>
</dbReference>